<comment type="caution">
    <text evidence="1">The sequence shown here is derived from an EMBL/GenBank/DDBJ whole genome shotgun (WGS) entry which is preliminary data.</text>
</comment>
<dbReference type="AlphaFoldDB" id="A0A923L0X2"/>
<dbReference type="Pfam" id="PF07722">
    <property type="entry name" value="Peptidase_C26"/>
    <property type="match status" value="1"/>
</dbReference>
<gene>
    <name evidence="1" type="ORF">H8S23_05975</name>
</gene>
<dbReference type="PROSITE" id="PS51273">
    <property type="entry name" value="GATASE_TYPE_1"/>
    <property type="match status" value="1"/>
</dbReference>
<keyword evidence="2" id="KW-1185">Reference proteome</keyword>
<dbReference type="SUPFAM" id="SSF52317">
    <property type="entry name" value="Class I glutamine amidotransferase-like"/>
    <property type="match status" value="1"/>
</dbReference>
<name>A0A923L0X2_9FIRM</name>
<dbReference type="CDD" id="cd01745">
    <property type="entry name" value="GATase1_2"/>
    <property type="match status" value="1"/>
</dbReference>
<dbReference type="EMBL" id="JACONZ010000002">
    <property type="protein sequence ID" value="MBC5581047.1"/>
    <property type="molecule type" value="Genomic_DNA"/>
</dbReference>
<dbReference type="InterPro" id="IPR029062">
    <property type="entry name" value="Class_I_gatase-like"/>
</dbReference>
<dbReference type="PANTHER" id="PTHR43235">
    <property type="entry name" value="GLUTAMINE AMIDOTRANSFERASE PB2B2.05-RELATED"/>
    <property type="match status" value="1"/>
</dbReference>
<evidence type="ECO:0000313" key="1">
    <source>
        <dbReference type="EMBL" id="MBC5581047.1"/>
    </source>
</evidence>
<dbReference type="InterPro" id="IPR011697">
    <property type="entry name" value="Peptidase_C26"/>
</dbReference>
<keyword evidence="1" id="KW-0378">Hydrolase</keyword>
<proteinExistence type="predicted"/>
<evidence type="ECO:0000313" key="2">
    <source>
        <dbReference type="Proteomes" id="UP000659630"/>
    </source>
</evidence>
<dbReference type="GO" id="GO:0006598">
    <property type="term" value="P:polyamine catabolic process"/>
    <property type="evidence" value="ECO:0007669"/>
    <property type="project" value="TreeGrafter"/>
</dbReference>
<dbReference type="GO" id="GO:0005829">
    <property type="term" value="C:cytosol"/>
    <property type="evidence" value="ECO:0007669"/>
    <property type="project" value="TreeGrafter"/>
</dbReference>
<protein>
    <submittedName>
        <fullName evidence="1">Gamma-glutamyl-gamma-aminobutyrate hydrolase family protein</fullName>
    </submittedName>
</protein>
<dbReference type="RefSeq" id="WP_186887420.1">
    <property type="nucleotide sequence ID" value="NZ_JACONZ010000002.1"/>
</dbReference>
<dbReference type="PANTHER" id="PTHR43235:SF1">
    <property type="entry name" value="GLUTAMINE AMIDOTRANSFERASE PB2B2.05-RELATED"/>
    <property type="match status" value="1"/>
</dbReference>
<accession>A0A923L0X2</accession>
<dbReference type="Gene3D" id="3.40.50.880">
    <property type="match status" value="1"/>
</dbReference>
<dbReference type="Proteomes" id="UP000659630">
    <property type="component" value="Unassembled WGS sequence"/>
</dbReference>
<organism evidence="1 2">
    <name type="scientific">Anaerofilum hominis</name>
    <dbReference type="NCBI Taxonomy" id="2763016"/>
    <lineage>
        <taxon>Bacteria</taxon>
        <taxon>Bacillati</taxon>
        <taxon>Bacillota</taxon>
        <taxon>Clostridia</taxon>
        <taxon>Eubacteriales</taxon>
        <taxon>Oscillospiraceae</taxon>
        <taxon>Anaerofilum</taxon>
    </lineage>
</organism>
<sequence length="248" mass="26036">MRPLIGITANYTDNGGPFRELGIGAPGQRWDLLPEDYIRAVERAGGLPVILPLTDPETALALAGRMDGIVFSGGSDLDPSLYGESPIEGANPPQAARDAHELPLLRAVLKGAQPLLCVCRGCQLLNAALGGTLYQDLEKAGLPPHSAAGRPLGQAAHRARVLPGTLLEQLVGAAEIPVNSFHHQAVKSPAPGVRIAAVDTDCEKVVEAIELPSRPAFTLGVQWHPEALVGSEPSSLAIWQGFLRAAGR</sequence>
<reference evidence="1" key="1">
    <citation type="submission" date="2020-08" db="EMBL/GenBank/DDBJ databases">
        <title>Genome public.</title>
        <authorList>
            <person name="Liu C."/>
            <person name="Sun Q."/>
        </authorList>
    </citation>
    <scope>NUCLEOTIDE SEQUENCE</scope>
    <source>
        <strain evidence="1">BX8</strain>
    </source>
</reference>
<dbReference type="GO" id="GO:0033969">
    <property type="term" value="F:gamma-glutamyl-gamma-aminobutyrate hydrolase activity"/>
    <property type="evidence" value="ECO:0007669"/>
    <property type="project" value="TreeGrafter"/>
</dbReference>
<dbReference type="InterPro" id="IPR044668">
    <property type="entry name" value="PuuD-like"/>
</dbReference>